<evidence type="ECO:0000256" key="1">
    <source>
        <dbReference type="SAM" id="MobiDB-lite"/>
    </source>
</evidence>
<dbReference type="HOGENOM" id="CLU_1284288_0_0_1"/>
<evidence type="ECO:0000313" key="2">
    <source>
        <dbReference type="EMBL" id="EGT41697.1"/>
    </source>
</evidence>
<proteinExistence type="predicted"/>
<dbReference type="Proteomes" id="UP000008068">
    <property type="component" value="Unassembled WGS sequence"/>
</dbReference>
<dbReference type="EMBL" id="GL379998">
    <property type="protein sequence ID" value="EGT41697.1"/>
    <property type="molecule type" value="Genomic_DNA"/>
</dbReference>
<feature type="compositionally biased region" description="Basic and acidic residues" evidence="1">
    <location>
        <begin position="20"/>
        <end position="37"/>
    </location>
</feature>
<evidence type="ECO:0000313" key="3">
    <source>
        <dbReference type="Proteomes" id="UP000008068"/>
    </source>
</evidence>
<protein>
    <submittedName>
        <fullName evidence="2">Uncharacterized protein</fullName>
    </submittedName>
</protein>
<reference evidence="3" key="1">
    <citation type="submission" date="2011-07" db="EMBL/GenBank/DDBJ databases">
        <authorList>
            <consortium name="Caenorhabditis brenneri Sequencing and Analysis Consortium"/>
            <person name="Wilson R.K."/>
        </authorList>
    </citation>
    <scope>NUCLEOTIDE SEQUENCE [LARGE SCALE GENOMIC DNA]</scope>
    <source>
        <strain evidence="3">PB2801</strain>
    </source>
</reference>
<accession>G0P0D3</accession>
<gene>
    <name evidence="2" type="ORF">CAEBREN_13085</name>
</gene>
<keyword evidence="3" id="KW-1185">Reference proteome</keyword>
<feature type="compositionally biased region" description="Basic and acidic residues" evidence="1">
    <location>
        <begin position="1"/>
        <end position="10"/>
    </location>
</feature>
<sequence>MSINKDHQKPEVVLNSVENNHSHQLSDEQNDLKDEVQRLQAEATSSDAKLSEAHAKIESLKTQLKETISLTAQAQRVHAASQALQESLVREKAAFTDQLKRQDAHYQAQYDQFVAEWRAMDKKNIEGELRVRLSNELAARQIKFGDLETSVLQRMAIGLNQMDNSQKVLSTAGVSFSSKKKSVEQEAQAAEVKPPKKKRQVSKEETQTAKKRTTD</sequence>
<feature type="region of interest" description="Disordered" evidence="1">
    <location>
        <begin position="176"/>
        <end position="215"/>
    </location>
</feature>
<name>G0P0D3_CAEBE</name>
<feature type="compositionally biased region" description="Basic and acidic residues" evidence="1">
    <location>
        <begin position="201"/>
        <end position="215"/>
    </location>
</feature>
<dbReference type="AlphaFoldDB" id="G0P0D3"/>
<feature type="region of interest" description="Disordered" evidence="1">
    <location>
        <begin position="1"/>
        <end position="52"/>
    </location>
</feature>
<organism evidence="3">
    <name type="scientific">Caenorhabditis brenneri</name>
    <name type="common">Nematode worm</name>
    <dbReference type="NCBI Taxonomy" id="135651"/>
    <lineage>
        <taxon>Eukaryota</taxon>
        <taxon>Metazoa</taxon>
        <taxon>Ecdysozoa</taxon>
        <taxon>Nematoda</taxon>
        <taxon>Chromadorea</taxon>
        <taxon>Rhabditida</taxon>
        <taxon>Rhabditina</taxon>
        <taxon>Rhabditomorpha</taxon>
        <taxon>Rhabditoidea</taxon>
        <taxon>Rhabditidae</taxon>
        <taxon>Peloderinae</taxon>
        <taxon>Caenorhabditis</taxon>
    </lineage>
</organism>
<dbReference type="InParanoid" id="G0P0D3"/>